<dbReference type="InterPro" id="IPR016181">
    <property type="entry name" value="Acyl_CoA_acyltransferase"/>
</dbReference>
<evidence type="ECO:0000313" key="3">
    <source>
        <dbReference type="EMBL" id="MFC3085559.1"/>
    </source>
</evidence>
<accession>A0ABV7DTY7</accession>
<protein>
    <submittedName>
        <fullName evidence="3">GNAT family N-acetyltransferase</fullName>
        <ecNumber evidence="3">2.3.-.-</ecNumber>
    </submittedName>
</protein>
<evidence type="ECO:0000313" key="4">
    <source>
        <dbReference type="Proteomes" id="UP001595445"/>
    </source>
</evidence>
<reference evidence="4" key="1">
    <citation type="journal article" date="2019" name="Int. J. Syst. Evol. Microbiol.">
        <title>The Global Catalogue of Microorganisms (GCM) 10K type strain sequencing project: providing services to taxonomists for standard genome sequencing and annotation.</title>
        <authorList>
            <consortium name="The Broad Institute Genomics Platform"/>
            <consortium name="The Broad Institute Genome Sequencing Center for Infectious Disease"/>
            <person name="Wu L."/>
            <person name="Ma J."/>
        </authorList>
    </citation>
    <scope>NUCLEOTIDE SEQUENCE [LARGE SCALE GENOMIC DNA]</scope>
    <source>
        <strain evidence="4">KCTC 62102</strain>
    </source>
</reference>
<dbReference type="InterPro" id="IPR000182">
    <property type="entry name" value="GNAT_dom"/>
</dbReference>
<keyword evidence="4" id="KW-1185">Reference proteome</keyword>
<dbReference type="SUPFAM" id="SSF55729">
    <property type="entry name" value="Acyl-CoA N-acyltransferases (Nat)"/>
    <property type="match status" value="1"/>
</dbReference>
<evidence type="ECO:0000259" key="2">
    <source>
        <dbReference type="PROSITE" id="PS51186"/>
    </source>
</evidence>
<dbReference type="EC" id="2.3.-.-" evidence="3"/>
<dbReference type="PROSITE" id="PS51186">
    <property type="entry name" value="GNAT"/>
    <property type="match status" value="1"/>
</dbReference>
<gene>
    <name evidence="3" type="ORF">ACFOD6_05805</name>
</gene>
<keyword evidence="3" id="KW-0012">Acyltransferase</keyword>
<dbReference type="EMBL" id="JBHRSM010000011">
    <property type="protein sequence ID" value="MFC3085559.1"/>
    <property type="molecule type" value="Genomic_DNA"/>
</dbReference>
<sequence length="241" mass="26855">MTERKLGPVVQDWSPPRRPDHAPMQGRLVRLEPLDADAHAEGLHAGFAGHDPLWDYLGYGPFASAAEYHQWARAREDGEDPRFFVLCDAQTGRPGGIAAYLRITPEAGGIEVGHICIAPHLQRSAAVTEAMFLMMQWAFDAGYRRYEWKCDALNLPSRRAAGRLGFSFEGVFRQHLIVKGRNRDTAWFSVIDSEWPALSRAFATWLAPGNFDAGGRQRSSLSDLTRPLRANNDPALRAQTG</sequence>
<dbReference type="GO" id="GO:0016746">
    <property type="term" value="F:acyltransferase activity"/>
    <property type="evidence" value="ECO:0007669"/>
    <property type="project" value="UniProtKB-KW"/>
</dbReference>
<name>A0ABV7DTY7_9RHOB</name>
<dbReference type="Proteomes" id="UP001595445">
    <property type="component" value="Unassembled WGS sequence"/>
</dbReference>
<organism evidence="3 4">
    <name type="scientific">Tabrizicola soli</name>
    <dbReference type="NCBI Taxonomy" id="2185115"/>
    <lineage>
        <taxon>Bacteria</taxon>
        <taxon>Pseudomonadati</taxon>
        <taxon>Pseudomonadota</taxon>
        <taxon>Alphaproteobacteria</taxon>
        <taxon>Rhodobacterales</taxon>
        <taxon>Paracoccaceae</taxon>
        <taxon>Tabrizicola</taxon>
    </lineage>
</organism>
<dbReference type="RefSeq" id="WP_197641831.1">
    <property type="nucleotide sequence ID" value="NZ_JAEACP010000002.1"/>
</dbReference>
<dbReference type="InterPro" id="IPR051908">
    <property type="entry name" value="Ribosomal_N-acetyltransferase"/>
</dbReference>
<dbReference type="Gene3D" id="3.40.630.30">
    <property type="match status" value="1"/>
</dbReference>
<dbReference type="PANTHER" id="PTHR43441:SF2">
    <property type="entry name" value="FAMILY ACETYLTRANSFERASE, PUTATIVE (AFU_ORTHOLOGUE AFUA_7G00850)-RELATED"/>
    <property type="match status" value="1"/>
</dbReference>
<evidence type="ECO:0000256" key="1">
    <source>
        <dbReference type="SAM" id="MobiDB-lite"/>
    </source>
</evidence>
<feature type="region of interest" description="Disordered" evidence="1">
    <location>
        <begin position="217"/>
        <end position="241"/>
    </location>
</feature>
<comment type="caution">
    <text evidence="3">The sequence shown here is derived from an EMBL/GenBank/DDBJ whole genome shotgun (WGS) entry which is preliminary data.</text>
</comment>
<feature type="region of interest" description="Disordered" evidence="1">
    <location>
        <begin position="1"/>
        <end position="23"/>
    </location>
</feature>
<keyword evidence="3" id="KW-0808">Transferase</keyword>
<dbReference type="PANTHER" id="PTHR43441">
    <property type="entry name" value="RIBOSOMAL-PROTEIN-SERINE ACETYLTRANSFERASE"/>
    <property type="match status" value="1"/>
</dbReference>
<proteinExistence type="predicted"/>
<dbReference type="Pfam" id="PF13302">
    <property type="entry name" value="Acetyltransf_3"/>
    <property type="match status" value="1"/>
</dbReference>
<feature type="domain" description="N-acetyltransferase" evidence="2">
    <location>
        <begin position="29"/>
        <end position="184"/>
    </location>
</feature>